<name>A0A2Z5Y089_9ENTE</name>
<evidence type="ECO:0000256" key="1">
    <source>
        <dbReference type="SAM" id="Phobius"/>
    </source>
</evidence>
<evidence type="ECO:0000313" key="2">
    <source>
        <dbReference type="EMBL" id="BBC60228.1"/>
    </source>
</evidence>
<reference evidence="2 3" key="1">
    <citation type="submission" date="2018-01" db="EMBL/GenBank/DDBJ databases">
        <title>Whole genome sequence of Melissococcus plutonius DAT561.</title>
        <authorList>
            <person name="Okumura K."/>
            <person name="Takamatsu D."/>
            <person name="Okura M."/>
        </authorList>
    </citation>
    <scope>NUCLEOTIDE SEQUENCE [LARGE SCALE GENOMIC DNA]</scope>
    <source>
        <strain evidence="2 3">DAT561</strain>
    </source>
</reference>
<dbReference type="Gene3D" id="3.40.50.300">
    <property type="entry name" value="P-loop containing nucleotide triphosphate hydrolases"/>
    <property type="match status" value="1"/>
</dbReference>
<dbReference type="GeneID" id="57042627"/>
<evidence type="ECO:0000313" key="3">
    <source>
        <dbReference type="Proteomes" id="UP000269226"/>
    </source>
</evidence>
<organism evidence="2 3">
    <name type="scientific">Melissococcus plutonius</name>
    <dbReference type="NCBI Taxonomy" id="33970"/>
    <lineage>
        <taxon>Bacteria</taxon>
        <taxon>Bacillati</taxon>
        <taxon>Bacillota</taxon>
        <taxon>Bacilli</taxon>
        <taxon>Lactobacillales</taxon>
        <taxon>Enterococcaceae</taxon>
        <taxon>Melissococcus</taxon>
    </lineage>
</organism>
<gene>
    <name evidence="2" type="ORF">DAT561_0057</name>
</gene>
<sequence length="178" mass="21061">MTNDELKGILQDKKKILIIGPNGAGKSTVAAKLGEQFKMKVYHLDKIYWKENWKSIDEQEFNRKVDDIMLSDIACIIDGDYCSNLERRLKYADLIIWLQVPLFICIFNIIKRRFKNINSVRPDMADGCKEKLSFSFFIYALKYNQRSGRKTRRLIDNAYHKEVLIINKYRMLRKLLKS</sequence>
<dbReference type="AlphaFoldDB" id="A0A2Z5Y089"/>
<dbReference type="PANTHER" id="PTHR37816:SF3">
    <property type="entry name" value="MODULATES DNA TOPOLOGY"/>
    <property type="match status" value="1"/>
</dbReference>
<keyword evidence="1" id="KW-1133">Transmembrane helix</keyword>
<protein>
    <submittedName>
        <fullName evidence="2">DNA topology modulation protein FlaR</fullName>
    </submittedName>
</protein>
<dbReference type="InterPro" id="IPR027417">
    <property type="entry name" value="P-loop_NTPase"/>
</dbReference>
<dbReference type="EMBL" id="AP018492">
    <property type="protein sequence ID" value="BBC60228.1"/>
    <property type="molecule type" value="Genomic_DNA"/>
</dbReference>
<proteinExistence type="predicted"/>
<dbReference type="Proteomes" id="UP000269226">
    <property type="component" value="Chromosome"/>
</dbReference>
<feature type="transmembrane region" description="Helical" evidence="1">
    <location>
        <begin position="94"/>
        <end position="110"/>
    </location>
</feature>
<keyword evidence="1" id="KW-0812">Transmembrane</keyword>
<accession>A0A2Z5Y089</accession>
<dbReference type="InterPro" id="IPR052922">
    <property type="entry name" value="Cytidylate_Kinase-2"/>
</dbReference>
<dbReference type="RefSeq" id="WP_014372843.1">
    <property type="nucleotide sequence ID" value="NZ_AP018492.1"/>
</dbReference>
<dbReference type="PANTHER" id="PTHR37816">
    <property type="entry name" value="YALI0E33011P"/>
    <property type="match status" value="1"/>
</dbReference>
<dbReference type="SUPFAM" id="SSF52540">
    <property type="entry name" value="P-loop containing nucleoside triphosphate hydrolases"/>
    <property type="match status" value="1"/>
</dbReference>
<keyword evidence="1" id="KW-0472">Membrane</keyword>